<dbReference type="EMBL" id="HBFX01022063">
    <property type="protein sequence ID" value="CAD8958912.1"/>
    <property type="molecule type" value="Transcribed_RNA"/>
</dbReference>
<dbReference type="Pfam" id="PF13499">
    <property type="entry name" value="EF-hand_7"/>
    <property type="match status" value="1"/>
</dbReference>
<organism evidence="4">
    <name type="scientific">Hemiselmis andersenii</name>
    <name type="common">Cryptophyte alga</name>
    <dbReference type="NCBI Taxonomy" id="464988"/>
    <lineage>
        <taxon>Eukaryota</taxon>
        <taxon>Cryptophyceae</taxon>
        <taxon>Cryptomonadales</taxon>
        <taxon>Hemiselmidaceae</taxon>
        <taxon>Hemiselmis</taxon>
    </lineage>
</organism>
<dbReference type="SUPFAM" id="SSF47473">
    <property type="entry name" value="EF-hand"/>
    <property type="match status" value="1"/>
</dbReference>
<evidence type="ECO:0000256" key="1">
    <source>
        <dbReference type="ARBA" id="ARBA00022737"/>
    </source>
</evidence>
<dbReference type="FunFam" id="1.10.238.10:FF:000178">
    <property type="entry name" value="Calmodulin-2 A"/>
    <property type="match status" value="1"/>
</dbReference>
<dbReference type="Gene3D" id="1.10.238.10">
    <property type="entry name" value="EF-hand"/>
    <property type="match status" value="2"/>
</dbReference>
<evidence type="ECO:0000259" key="3">
    <source>
        <dbReference type="PROSITE" id="PS50222"/>
    </source>
</evidence>
<dbReference type="PANTHER" id="PTHR23048">
    <property type="entry name" value="MYOSIN LIGHT CHAIN 1, 3"/>
    <property type="match status" value="1"/>
</dbReference>
<dbReference type="PROSITE" id="PS00018">
    <property type="entry name" value="EF_HAND_1"/>
    <property type="match status" value="2"/>
</dbReference>
<keyword evidence="2" id="KW-0106">Calcium</keyword>
<name>A0A6U4ML33_HEMAN</name>
<dbReference type="PROSITE" id="PS50222">
    <property type="entry name" value="EF_HAND_2"/>
    <property type="match status" value="2"/>
</dbReference>
<keyword evidence="1" id="KW-0677">Repeat</keyword>
<dbReference type="InterPro" id="IPR002048">
    <property type="entry name" value="EF_hand_dom"/>
</dbReference>
<dbReference type="SMART" id="SM00054">
    <property type="entry name" value="EFh"/>
    <property type="match status" value="3"/>
</dbReference>
<dbReference type="InterPro" id="IPR050230">
    <property type="entry name" value="CALM/Myosin/TropC-like"/>
</dbReference>
<dbReference type="PANTHER" id="PTHR23048:SF59">
    <property type="entry name" value="EF-HAND SUPERFAMILY PROTEIN"/>
    <property type="match status" value="1"/>
</dbReference>
<dbReference type="GO" id="GO:0005509">
    <property type="term" value="F:calcium ion binding"/>
    <property type="evidence" value="ECO:0007669"/>
    <property type="project" value="InterPro"/>
</dbReference>
<feature type="domain" description="EF-hand" evidence="3">
    <location>
        <begin position="57"/>
        <end position="92"/>
    </location>
</feature>
<dbReference type="InterPro" id="IPR011992">
    <property type="entry name" value="EF-hand-dom_pair"/>
</dbReference>
<accession>A0A6U4ML33</accession>
<feature type="domain" description="EF-hand" evidence="3">
    <location>
        <begin position="21"/>
        <end position="56"/>
    </location>
</feature>
<dbReference type="InterPro" id="IPR018247">
    <property type="entry name" value="EF_Hand_1_Ca_BS"/>
</dbReference>
<dbReference type="AlphaFoldDB" id="A0A6U4ML33"/>
<reference evidence="4" key="1">
    <citation type="submission" date="2021-01" db="EMBL/GenBank/DDBJ databases">
        <authorList>
            <person name="Corre E."/>
            <person name="Pelletier E."/>
            <person name="Niang G."/>
            <person name="Scheremetjew M."/>
            <person name="Finn R."/>
            <person name="Kale V."/>
            <person name="Holt S."/>
            <person name="Cochrane G."/>
            <person name="Meng A."/>
            <person name="Brown T."/>
            <person name="Cohen L."/>
        </authorList>
    </citation>
    <scope>NUCLEOTIDE SEQUENCE</scope>
    <source>
        <strain evidence="4">CCMP644</strain>
    </source>
</reference>
<proteinExistence type="predicted"/>
<dbReference type="CDD" id="cd00051">
    <property type="entry name" value="EFh"/>
    <property type="match status" value="1"/>
</dbReference>
<dbReference type="GO" id="GO:0016460">
    <property type="term" value="C:myosin II complex"/>
    <property type="evidence" value="ECO:0007669"/>
    <property type="project" value="TreeGrafter"/>
</dbReference>
<evidence type="ECO:0000313" key="4">
    <source>
        <dbReference type="EMBL" id="CAD8958912.1"/>
    </source>
</evidence>
<sequence length="181" mass="20401">MADGDDEKARLKRSKQGLTEEQIMLVREVFDAFDTDGGGTIDVDELRAAMKALGQNRTKAEVKALMEEIDSSGEGVIDFSEFMDFMKPMILAEDLEKEVRLQFQIFADEPKVDDEGNVLKDKYDVPIPGYITIDGLRKVSEKSGEMASDEELAEIIEYVTDGDDRIDEPTFLKVCKAMRLF</sequence>
<gene>
    <name evidence="4" type="ORF">HAND00432_LOCUS13451</name>
</gene>
<evidence type="ECO:0000256" key="2">
    <source>
        <dbReference type="ARBA" id="ARBA00022837"/>
    </source>
</evidence>
<protein>
    <recommendedName>
        <fullName evidence="3">EF-hand domain-containing protein</fullName>
    </recommendedName>
</protein>